<dbReference type="InterPro" id="IPR000719">
    <property type="entry name" value="Prot_kinase_dom"/>
</dbReference>
<dbReference type="Pfam" id="PF00069">
    <property type="entry name" value="Pkinase"/>
    <property type="match status" value="1"/>
</dbReference>
<dbReference type="InterPro" id="IPR011009">
    <property type="entry name" value="Kinase-like_dom_sf"/>
</dbReference>
<organism evidence="2 3">
    <name type="scientific">Diabrotica balteata</name>
    <name type="common">Banded cucumber beetle</name>
    <dbReference type="NCBI Taxonomy" id="107213"/>
    <lineage>
        <taxon>Eukaryota</taxon>
        <taxon>Metazoa</taxon>
        <taxon>Ecdysozoa</taxon>
        <taxon>Arthropoda</taxon>
        <taxon>Hexapoda</taxon>
        <taxon>Insecta</taxon>
        <taxon>Pterygota</taxon>
        <taxon>Neoptera</taxon>
        <taxon>Endopterygota</taxon>
        <taxon>Coleoptera</taxon>
        <taxon>Polyphaga</taxon>
        <taxon>Cucujiformia</taxon>
        <taxon>Chrysomeloidea</taxon>
        <taxon>Chrysomelidae</taxon>
        <taxon>Galerucinae</taxon>
        <taxon>Diabroticina</taxon>
        <taxon>Diabroticites</taxon>
        <taxon>Diabrotica</taxon>
    </lineage>
</organism>
<evidence type="ECO:0000313" key="2">
    <source>
        <dbReference type="EMBL" id="CAG9833308.1"/>
    </source>
</evidence>
<accession>A0A9N9T0L3</accession>
<name>A0A9N9T0L3_DIABA</name>
<proteinExistence type="predicted"/>
<keyword evidence="3" id="KW-1185">Reference proteome</keyword>
<feature type="domain" description="Protein kinase" evidence="1">
    <location>
        <begin position="73"/>
        <end position="319"/>
    </location>
</feature>
<dbReference type="Gene3D" id="1.10.510.10">
    <property type="entry name" value="Transferase(Phosphotransferase) domain 1"/>
    <property type="match status" value="1"/>
</dbReference>
<evidence type="ECO:0000259" key="1">
    <source>
        <dbReference type="PROSITE" id="PS50011"/>
    </source>
</evidence>
<protein>
    <recommendedName>
        <fullName evidence="1">Protein kinase domain-containing protein</fullName>
    </recommendedName>
</protein>
<dbReference type="GO" id="GO:0004672">
    <property type="term" value="F:protein kinase activity"/>
    <property type="evidence" value="ECO:0007669"/>
    <property type="project" value="InterPro"/>
</dbReference>
<dbReference type="PANTHER" id="PTHR24345">
    <property type="entry name" value="SERINE/THREONINE-PROTEIN KINASE PLK"/>
    <property type="match status" value="1"/>
</dbReference>
<dbReference type="AlphaFoldDB" id="A0A9N9T0L3"/>
<gene>
    <name evidence="2" type="ORF">DIABBA_LOCUS6718</name>
</gene>
<dbReference type="GO" id="GO:0005634">
    <property type="term" value="C:nucleus"/>
    <property type="evidence" value="ECO:0007669"/>
    <property type="project" value="TreeGrafter"/>
</dbReference>
<dbReference type="OrthoDB" id="28230at2759"/>
<reference evidence="2" key="1">
    <citation type="submission" date="2022-01" db="EMBL/GenBank/DDBJ databases">
        <authorList>
            <person name="King R."/>
        </authorList>
    </citation>
    <scope>NUCLEOTIDE SEQUENCE</scope>
</reference>
<dbReference type="CDD" id="cd00180">
    <property type="entry name" value="PKc"/>
    <property type="match status" value="1"/>
</dbReference>
<dbReference type="GO" id="GO:0005524">
    <property type="term" value="F:ATP binding"/>
    <property type="evidence" value="ECO:0007669"/>
    <property type="project" value="InterPro"/>
</dbReference>
<dbReference type="PROSITE" id="PS50011">
    <property type="entry name" value="PROTEIN_KINASE_DOM"/>
    <property type="match status" value="1"/>
</dbReference>
<dbReference type="EMBL" id="OU898279">
    <property type="protein sequence ID" value="CAG9833308.1"/>
    <property type="molecule type" value="Genomic_DNA"/>
</dbReference>
<dbReference type="Proteomes" id="UP001153709">
    <property type="component" value="Chromosome 4"/>
</dbReference>
<evidence type="ECO:0000313" key="3">
    <source>
        <dbReference type="Proteomes" id="UP001153709"/>
    </source>
</evidence>
<dbReference type="SUPFAM" id="SSF56112">
    <property type="entry name" value="Protein kinase-like (PK-like)"/>
    <property type="match status" value="1"/>
</dbReference>
<sequence length="319" mass="37461">MSNENMENRKTKTDLFEFFLDNYQYANPNYLKKVKTTLTYCESQELISSYFVDENDVEVYTDRDRKLRVPIALYFLNEIDSDTDFFVYYNDGKSKKLKGVISKNNVKREAVIKFNWNYDKYTEKEGVLLAQLKHPNIIELLGYEPNRKLIILECMNLFDLEKGLENKKVDLSLENVKKIFLNLSTGMEYVHSQKVLHRNLELTHFLYNDNNEYKIGGFSEAVYVGDSNGEYQSSSPVPVSIFNAPEWGTGRKMETFTYKTDVWAMGCCFETILYKGRKTCGDDITDRLQQFVTDFMLHAHPESRKHFTKIKTFIQNMEV</sequence>